<gene>
    <name evidence="2" type="ORF">JKP88DRAFT_205619</name>
</gene>
<dbReference type="SFLD" id="SFLDS00019">
    <property type="entry name" value="Glutathione_Transferase_(cytos"/>
    <property type="match status" value="1"/>
</dbReference>
<evidence type="ECO:0000313" key="3">
    <source>
        <dbReference type="Proteomes" id="UP000664859"/>
    </source>
</evidence>
<dbReference type="PROSITE" id="PS50404">
    <property type="entry name" value="GST_NTER"/>
    <property type="match status" value="1"/>
</dbReference>
<dbReference type="AlphaFoldDB" id="A0A835ZBR3"/>
<dbReference type="InterPro" id="IPR036282">
    <property type="entry name" value="Glutathione-S-Trfase_C_sf"/>
</dbReference>
<accession>A0A835ZBR3</accession>
<dbReference type="Pfam" id="PF13410">
    <property type="entry name" value="GST_C_2"/>
    <property type="match status" value="1"/>
</dbReference>
<dbReference type="GO" id="GO:0016740">
    <property type="term" value="F:transferase activity"/>
    <property type="evidence" value="ECO:0007669"/>
    <property type="project" value="UniProtKB-KW"/>
</dbReference>
<keyword evidence="2" id="KW-0808">Transferase</keyword>
<dbReference type="GO" id="GO:0005737">
    <property type="term" value="C:cytoplasm"/>
    <property type="evidence" value="ECO:0007669"/>
    <property type="project" value="TreeGrafter"/>
</dbReference>
<dbReference type="SUPFAM" id="SSF52833">
    <property type="entry name" value="Thioredoxin-like"/>
    <property type="match status" value="1"/>
</dbReference>
<reference evidence="2" key="1">
    <citation type="submission" date="2021-02" db="EMBL/GenBank/DDBJ databases">
        <title>First Annotated Genome of the Yellow-green Alga Tribonema minus.</title>
        <authorList>
            <person name="Mahan K.M."/>
        </authorList>
    </citation>
    <scope>NUCLEOTIDE SEQUENCE</scope>
    <source>
        <strain evidence="2">UTEX B ZZ1240</strain>
    </source>
</reference>
<keyword evidence="3" id="KW-1185">Reference proteome</keyword>
<dbReference type="PANTHER" id="PTHR43968:SF14">
    <property type="entry name" value="GLUTATHIONE S-TRANSFERASE"/>
    <property type="match status" value="1"/>
</dbReference>
<dbReference type="SUPFAM" id="SSF47616">
    <property type="entry name" value="GST C-terminal domain-like"/>
    <property type="match status" value="1"/>
</dbReference>
<evidence type="ECO:0000259" key="1">
    <source>
        <dbReference type="PROSITE" id="PS50404"/>
    </source>
</evidence>
<dbReference type="PANTHER" id="PTHR43968">
    <property type="match status" value="1"/>
</dbReference>
<comment type="caution">
    <text evidence="2">The sequence shown here is derived from an EMBL/GenBank/DDBJ whole genome shotgun (WGS) entry which is preliminary data.</text>
</comment>
<dbReference type="InterPro" id="IPR036249">
    <property type="entry name" value="Thioredoxin-like_sf"/>
</dbReference>
<dbReference type="OrthoDB" id="4951845at2759"/>
<protein>
    <submittedName>
        <fullName evidence="2">Putative glutathione S-transferase</fullName>
    </submittedName>
</protein>
<sequence length="475" mass="52894">MSNNFFDSILGAVSSNRPAAGSPLSQDPPSWEQLQKSCSGTEFGKAWNGWQTEWAKGAGPPHTDAKLRLFGAREEDVRLTLYRDTAAWCPYCKQVWMMLEEKQIPYRVVKINMRSYGEKPASFLNKVPNGLLPAIELDGRLMTESLAIMQTFEVAFPETKPMLPDRSSPEFERAVNLLQLERELFGRWCQLVFRPSPPNSGIRQELDRVLMKVDSELAATPGPWFLGGDGPGLVDLTYVPHLERMAASCAYWKGFQIRGNPRYANINAWFEALELRPSYMATKSDFYTHVTDIPPQYGDGHFSQERETTGFRRRIEGVDGSWHLPLPPLSRSDSLEPVLAENDRGDECFRHEAALKLASNGAAVAKFACRGAGRSSGWSLLPGRAPLSDPKAQPNEAFIPAVESILRHVTATMLDGSALNEAASAAFSGSKDGTPEMVRCLEYLRDRVGVPRDMSYPAALQLRAHLNWAIDNIKS</sequence>
<proteinExistence type="predicted"/>
<dbReference type="CDD" id="cd00299">
    <property type="entry name" value="GST_C_family"/>
    <property type="match status" value="1"/>
</dbReference>
<feature type="domain" description="GST N-terminal" evidence="1">
    <location>
        <begin position="79"/>
        <end position="160"/>
    </location>
</feature>
<dbReference type="PROSITE" id="PS51354">
    <property type="entry name" value="GLUTAREDOXIN_2"/>
    <property type="match status" value="1"/>
</dbReference>
<dbReference type="Proteomes" id="UP000664859">
    <property type="component" value="Unassembled WGS sequence"/>
</dbReference>
<dbReference type="Pfam" id="PF13417">
    <property type="entry name" value="GST_N_3"/>
    <property type="match status" value="1"/>
</dbReference>
<dbReference type="EMBL" id="JAFCMP010000038">
    <property type="protein sequence ID" value="KAG5190153.1"/>
    <property type="molecule type" value="Genomic_DNA"/>
</dbReference>
<dbReference type="InterPro" id="IPR004045">
    <property type="entry name" value="Glutathione_S-Trfase_N"/>
</dbReference>
<dbReference type="Gene3D" id="1.20.1050.10">
    <property type="match status" value="1"/>
</dbReference>
<dbReference type="SFLD" id="SFLDG00358">
    <property type="entry name" value="Main_(cytGST)"/>
    <property type="match status" value="1"/>
</dbReference>
<dbReference type="InterPro" id="IPR040079">
    <property type="entry name" value="Glutathione_S-Trfase"/>
</dbReference>
<dbReference type="Gene3D" id="3.40.30.10">
    <property type="entry name" value="Glutaredoxin"/>
    <property type="match status" value="1"/>
</dbReference>
<evidence type="ECO:0000313" key="2">
    <source>
        <dbReference type="EMBL" id="KAG5190153.1"/>
    </source>
</evidence>
<dbReference type="InterPro" id="IPR050983">
    <property type="entry name" value="GST_Omega/HSP26"/>
</dbReference>
<organism evidence="2 3">
    <name type="scientific">Tribonema minus</name>
    <dbReference type="NCBI Taxonomy" id="303371"/>
    <lineage>
        <taxon>Eukaryota</taxon>
        <taxon>Sar</taxon>
        <taxon>Stramenopiles</taxon>
        <taxon>Ochrophyta</taxon>
        <taxon>PX clade</taxon>
        <taxon>Xanthophyceae</taxon>
        <taxon>Tribonematales</taxon>
        <taxon>Tribonemataceae</taxon>
        <taxon>Tribonema</taxon>
    </lineage>
</organism>
<dbReference type="CDD" id="cd00570">
    <property type="entry name" value="GST_N_family"/>
    <property type="match status" value="1"/>
</dbReference>
<name>A0A835ZBR3_9STRA</name>